<accession>A0A6P2GH58</accession>
<organism evidence="3 4">
    <name type="scientific">Burkholderia anthina</name>
    <dbReference type="NCBI Taxonomy" id="179879"/>
    <lineage>
        <taxon>Bacteria</taxon>
        <taxon>Pseudomonadati</taxon>
        <taxon>Pseudomonadota</taxon>
        <taxon>Betaproteobacteria</taxon>
        <taxon>Burkholderiales</taxon>
        <taxon>Burkholderiaceae</taxon>
        <taxon>Burkholderia</taxon>
        <taxon>Burkholderia cepacia complex</taxon>
    </lineage>
</organism>
<feature type="transmembrane region" description="Helical" evidence="2">
    <location>
        <begin position="114"/>
        <end position="135"/>
    </location>
</feature>
<feature type="transmembrane region" description="Helical" evidence="2">
    <location>
        <begin position="205"/>
        <end position="228"/>
    </location>
</feature>
<name>A0A6P2GH58_9BURK</name>
<dbReference type="AlphaFoldDB" id="A0A6P2GH58"/>
<gene>
    <name evidence="3" type="ORF">BAN20980_05699</name>
</gene>
<evidence type="ECO:0000313" key="3">
    <source>
        <dbReference type="EMBL" id="VVU52959.1"/>
    </source>
</evidence>
<feature type="region of interest" description="Disordered" evidence="1">
    <location>
        <begin position="1"/>
        <end position="93"/>
    </location>
</feature>
<evidence type="ECO:0000256" key="2">
    <source>
        <dbReference type="SAM" id="Phobius"/>
    </source>
</evidence>
<reference evidence="3 4" key="1">
    <citation type="submission" date="2019-09" db="EMBL/GenBank/DDBJ databases">
        <authorList>
            <person name="Depoorter E."/>
        </authorList>
    </citation>
    <scope>NUCLEOTIDE SEQUENCE [LARGE SCALE GENOMIC DNA]</scope>
    <source>
        <strain evidence="3">LMG 20980</strain>
    </source>
</reference>
<keyword evidence="2" id="KW-0472">Membrane</keyword>
<sequence>MSVRNRTSRLAGEPGVFVQQYGRKARKTLDPNDRRSDRDVERAMRRLSAAELSGLLADEGENQDEDGNDAAAERPPRPPASRRRNRAASQSDVQSRAMNALRRFLLRQGVARQLLWGVLLVTLLSRALMSGAVMLDPDGPDAGSVVLCSGRGPLIVDVAALAARFDAGAPITPANDAFALADALKHGAHVGNAASSAGGDDSLCAFGAALFTALASFAVLVLLFPAAAPRRFRIRFDIPRVVRSIFDDRPPSRAPPLFC</sequence>
<keyword evidence="2" id="KW-0812">Transmembrane</keyword>
<dbReference type="Proteomes" id="UP000494201">
    <property type="component" value="Unassembled WGS sequence"/>
</dbReference>
<keyword evidence="2" id="KW-1133">Transmembrane helix</keyword>
<evidence type="ECO:0000313" key="4">
    <source>
        <dbReference type="Proteomes" id="UP000494201"/>
    </source>
</evidence>
<evidence type="ECO:0000256" key="1">
    <source>
        <dbReference type="SAM" id="MobiDB-lite"/>
    </source>
</evidence>
<feature type="compositionally biased region" description="Acidic residues" evidence="1">
    <location>
        <begin position="58"/>
        <end position="68"/>
    </location>
</feature>
<proteinExistence type="predicted"/>
<dbReference type="EMBL" id="CABVLY010000028">
    <property type="protein sequence ID" value="VVU52959.1"/>
    <property type="molecule type" value="Genomic_DNA"/>
</dbReference>
<feature type="compositionally biased region" description="Basic and acidic residues" evidence="1">
    <location>
        <begin position="27"/>
        <end position="44"/>
    </location>
</feature>
<protein>
    <submittedName>
        <fullName evidence="3">Uncharacterized protein</fullName>
    </submittedName>
</protein>